<dbReference type="Proteomes" id="UP000749293">
    <property type="component" value="Unassembled WGS sequence"/>
</dbReference>
<dbReference type="GeneID" id="55970306"/>
<evidence type="ECO:0000313" key="2">
    <source>
        <dbReference type="EMBL" id="KAF4125239.1"/>
    </source>
</evidence>
<comment type="caution">
    <text evidence="2">The sequence shown here is derived from an EMBL/GenBank/DDBJ whole genome shotgun (WGS) entry which is preliminary data.</text>
</comment>
<evidence type="ECO:0000313" key="3">
    <source>
        <dbReference type="Proteomes" id="UP000749293"/>
    </source>
</evidence>
<keyword evidence="3" id="KW-1185">Reference proteome</keyword>
<dbReference type="RefSeq" id="XP_035323891.1">
    <property type="nucleotide sequence ID" value="XM_035466054.1"/>
</dbReference>
<feature type="compositionally biased region" description="Low complexity" evidence="1">
    <location>
        <begin position="97"/>
        <end position="134"/>
    </location>
</feature>
<feature type="region of interest" description="Disordered" evidence="1">
    <location>
        <begin position="357"/>
        <end position="389"/>
    </location>
</feature>
<evidence type="ECO:0000256" key="1">
    <source>
        <dbReference type="SAM" id="MobiDB-lite"/>
    </source>
</evidence>
<gene>
    <name evidence="2" type="ORF">GMORB2_4078</name>
</gene>
<proteinExistence type="predicted"/>
<feature type="region of interest" description="Disordered" evidence="1">
    <location>
        <begin position="32"/>
        <end position="172"/>
    </location>
</feature>
<dbReference type="EMBL" id="JAANYQ010000003">
    <property type="protein sequence ID" value="KAF4125239.1"/>
    <property type="molecule type" value="Genomic_DNA"/>
</dbReference>
<protein>
    <submittedName>
        <fullName evidence="2">Uncharacterized protein</fullName>
    </submittedName>
</protein>
<sequence length="432" mass="46149">MDALNNMTGNVPSWLTRLDELSGQVQKRQAELASIAAAEQSSSSTPATDTKSLRNKGSTESLKPKDDGPANIPAPPPDVVAKPTPEPEAAEVADSRPTQSTATTTTKKTTAAAAAAAAATTTPQDGQQQQQQKPSTPPAGSGPGTLPSSHRPQRDATAAANSRAKAQIRKKVKTTSIMSVENPTPTYRTRSMIMVYYDSYVQGFFDELVRFVSSSRNMLRKAKMAAKVAHIRKMASAEGDGDDGLEPLPSLRYMSARRMGAGVGGSPGIPGSAGLGDGKPDVYDKLDKGLEHVQATCEHGAHQFLRDADCDEEIKKIKERLREVLDMAVAETERIHSEESERTSEVAADDVTVAAKQRTQRPVSIRRELSKDSGAVAAGGKPTRSINSESSYIEPAVNAIEADSGDEAIDIDAVMPKLNYRSTRGLRVTRPQ</sequence>
<name>A0A9P5D873_9HYPO</name>
<dbReference type="OrthoDB" id="3886346at2759"/>
<organism evidence="2 3">
    <name type="scientific">Geosmithia morbida</name>
    <dbReference type="NCBI Taxonomy" id="1094350"/>
    <lineage>
        <taxon>Eukaryota</taxon>
        <taxon>Fungi</taxon>
        <taxon>Dikarya</taxon>
        <taxon>Ascomycota</taxon>
        <taxon>Pezizomycotina</taxon>
        <taxon>Sordariomycetes</taxon>
        <taxon>Hypocreomycetidae</taxon>
        <taxon>Hypocreales</taxon>
        <taxon>Bionectriaceae</taxon>
        <taxon>Geosmithia</taxon>
    </lineage>
</organism>
<feature type="compositionally biased region" description="Low complexity" evidence="1">
    <location>
        <begin position="32"/>
        <end position="44"/>
    </location>
</feature>
<accession>A0A9P5D873</accession>
<reference evidence="2" key="1">
    <citation type="submission" date="2020-03" db="EMBL/GenBank/DDBJ databases">
        <title>Site-based positive gene gene selection in Geosmithia morbida across the United States reveals a broad range of putative effectors and factors for local host and environmental adapation.</title>
        <authorList>
            <person name="Onufrak A."/>
            <person name="Murdoch R.W."/>
            <person name="Gazis R."/>
            <person name="Huff M."/>
            <person name="Staton M."/>
            <person name="Klingeman W."/>
            <person name="Hadziabdic D."/>
        </authorList>
    </citation>
    <scope>NUCLEOTIDE SEQUENCE</scope>
    <source>
        <strain evidence="2">1262</strain>
    </source>
</reference>
<feature type="compositionally biased region" description="Polar residues" evidence="1">
    <location>
        <begin position="45"/>
        <end position="61"/>
    </location>
</feature>
<dbReference type="AlphaFoldDB" id="A0A9P5D873"/>